<keyword evidence="1" id="KW-0646">Protease inhibitor</keyword>
<dbReference type="PANTHER" id="PTHR36530:SF1">
    <property type="entry name" value="AMOEBIASIN-1"/>
    <property type="match status" value="1"/>
</dbReference>
<dbReference type="PANTHER" id="PTHR36530">
    <property type="entry name" value="INHIBITOR OF CYSTEINE PEPTIDASE"/>
    <property type="match status" value="1"/>
</dbReference>
<dbReference type="GO" id="GO:0004869">
    <property type="term" value="F:cysteine-type endopeptidase inhibitor activity"/>
    <property type="evidence" value="ECO:0007669"/>
    <property type="project" value="UniProtKB-KW"/>
</dbReference>
<proteinExistence type="predicted"/>
<dbReference type="InterPro" id="IPR018990">
    <property type="entry name" value="Prot_inh_I42_chagasin"/>
</dbReference>
<dbReference type="InterPro" id="IPR036331">
    <property type="entry name" value="Chagasin-like_sf"/>
</dbReference>
<protein>
    <recommendedName>
        <fullName evidence="3">Proteinase inhibitor I42 chagasin domain-containing protein</fullName>
    </recommendedName>
</protein>
<name>A0A644VBI1_9ZZZZ</name>
<dbReference type="SUPFAM" id="SSF141066">
    <property type="entry name" value="ICP-like"/>
    <property type="match status" value="1"/>
</dbReference>
<dbReference type="AlphaFoldDB" id="A0A644VBI1"/>
<sequence>MKKIYLLTLLLLTITTNVWAFGQSTIMEEHLNSGKRQGSIPIVDGVQDINLQKNINTVLKEAAKKLGEEAGGQTSISYKVTFNRPSMFSVILKAAGDKTLYKGINIDITSGKECDTKDFFYVKDDFNNLVGDKSYVFSEDGLLLAASEGAAYSEQIPYTALLKYLNIASCARFMTGYKVTEATEGKTLPLKVGNLVSLYLPSNPSTGFDWYMANTDKMSGVVGIGNSFFLPINANPNTVGVPGNTIVFFSFDKPGTYKVNFEYKRPWVQQASKTMTYNFIVQ</sequence>
<gene>
    <name evidence="4" type="ORF">SDC9_34488</name>
</gene>
<keyword evidence="2" id="KW-0789">Thiol protease inhibitor</keyword>
<dbReference type="Gene3D" id="2.60.40.2020">
    <property type="match status" value="1"/>
</dbReference>
<dbReference type="Pfam" id="PF09394">
    <property type="entry name" value="Inhibitor_I42"/>
    <property type="match status" value="1"/>
</dbReference>
<evidence type="ECO:0000256" key="2">
    <source>
        <dbReference type="ARBA" id="ARBA00022704"/>
    </source>
</evidence>
<evidence type="ECO:0000259" key="3">
    <source>
        <dbReference type="Pfam" id="PF09394"/>
    </source>
</evidence>
<dbReference type="InterPro" id="IPR052781">
    <property type="entry name" value="Cys_protease_inhibitor_I42"/>
</dbReference>
<reference evidence="4" key="1">
    <citation type="submission" date="2019-08" db="EMBL/GenBank/DDBJ databases">
        <authorList>
            <person name="Kucharzyk K."/>
            <person name="Murdoch R.W."/>
            <person name="Higgins S."/>
            <person name="Loffler F."/>
        </authorList>
    </citation>
    <scope>NUCLEOTIDE SEQUENCE</scope>
</reference>
<organism evidence="4">
    <name type="scientific">bioreactor metagenome</name>
    <dbReference type="NCBI Taxonomy" id="1076179"/>
    <lineage>
        <taxon>unclassified sequences</taxon>
        <taxon>metagenomes</taxon>
        <taxon>ecological metagenomes</taxon>
    </lineage>
</organism>
<feature type="domain" description="Proteinase inhibitor I42 chagasin" evidence="3">
    <location>
        <begin position="190"/>
        <end position="279"/>
    </location>
</feature>
<dbReference type="EMBL" id="VSSQ01000258">
    <property type="protein sequence ID" value="MPL88465.1"/>
    <property type="molecule type" value="Genomic_DNA"/>
</dbReference>
<accession>A0A644VBI1</accession>
<evidence type="ECO:0000313" key="4">
    <source>
        <dbReference type="EMBL" id="MPL88465.1"/>
    </source>
</evidence>
<comment type="caution">
    <text evidence="4">The sequence shown here is derived from an EMBL/GenBank/DDBJ whole genome shotgun (WGS) entry which is preliminary data.</text>
</comment>
<evidence type="ECO:0000256" key="1">
    <source>
        <dbReference type="ARBA" id="ARBA00022690"/>
    </source>
</evidence>